<reference evidence="4 5" key="1">
    <citation type="submission" date="2018-04" db="EMBL/GenBank/DDBJ databases">
        <title>The genome of golden apple snail Pomacea canaliculata provides insight into stress tolerance and invasive adaptation.</title>
        <authorList>
            <person name="Liu C."/>
            <person name="Liu B."/>
            <person name="Ren Y."/>
            <person name="Zhang Y."/>
            <person name="Wang H."/>
            <person name="Li S."/>
            <person name="Jiang F."/>
            <person name="Yin L."/>
            <person name="Zhang G."/>
            <person name="Qian W."/>
            <person name="Fan W."/>
        </authorList>
    </citation>
    <scope>NUCLEOTIDE SEQUENCE [LARGE SCALE GENOMIC DNA]</scope>
    <source>
        <strain evidence="4">SZHN2017</strain>
        <tissue evidence="4">Muscle</tissue>
    </source>
</reference>
<protein>
    <submittedName>
        <fullName evidence="4">Uncharacterized protein</fullName>
    </submittedName>
</protein>
<feature type="chain" id="PRO_5015502156" evidence="3">
    <location>
        <begin position="35"/>
        <end position="393"/>
    </location>
</feature>
<keyword evidence="2" id="KW-1133">Transmembrane helix</keyword>
<feature type="compositionally biased region" description="Basic and acidic residues" evidence="1">
    <location>
        <begin position="346"/>
        <end position="378"/>
    </location>
</feature>
<keyword evidence="3" id="KW-0732">Signal</keyword>
<dbReference type="EMBL" id="PZQS01000007">
    <property type="protein sequence ID" value="PVD27241.1"/>
    <property type="molecule type" value="Genomic_DNA"/>
</dbReference>
<proteinExistence type="predicted"/>
<feature type="signal peptide" evidence="3">
    <location>
        <begin position="1"/>
        <end position="34"/>
    </location>
</feature>
<keyword evidence="2" id="KW-0812">Transmembrane</keyword>
<keyword evidence="2" id="KW-0472">Membrane</keyword>
<comment type="caution">
    <text evidence="4">The sequence shown here is derived from an EMBL/GenBank/DDBJ whole genome shotgun (WGS) entry which is preliminary data.</text>
</comment>
<organism evidence="4 5">
    <name type="scientific">Pomacea canaliculata</name>
    <name type="common">Golden apple snail</name>
    <dbReference type="NCBI Taxonomy" id="400727"/>
    <lineage>
        <taxon>Eukaryota</taxon>
        <taxon>Metazoa</taxon>
        <taxon>Spiralia</taxon>
        <taxon>Lophotrochozoa</taxon>
        <taxon>Mollusca</taxon>
        <taxon>Gastropoda</taxon>
        <taxon>Caenogastropoda</taxon>
        <taxon>Architaenioglossa</taxon>
        <taxon>Ampullarioidea</taxon>
        <taxon>Ampullariidae</taxon>
        <taxon>Pomacea</taxon>
    </lineage>
</organism>
<name>A0A2T7P1E1_POMCA</name>
<keyword evidence="5" id="KW-1185">Reference proteome</keyword>
<evidence type="ECO:0000256" key="2">
    <source>
        <dbReference type="SAM" id="Phobius"/>
    </source>
</evidence>
<evidence type="ECO:0000313" key="4">
    <source>
        <dbReference type="EMBL" id="PVD27241.1"/>
    </source>
</evidence>
<sequence length="393" mass="42125">MKALPGAGGGRGTYVLLCRLACGVLSIAWSLGQGDDGYYNTNINSNSGMSAQPFQGIDSIIEVECSGRGLDSNTDLLIMTLFATNRDQIVASANLKKLECTTSQSFSMCIMDSKGHDTKVKTLVLDLAENEKRVYGCNVSVEVDRRGSIKSWSLEVGRQKGPTTPVIIPVPDTIAEVVPAQTPTTSSMDEENTDFEVPPGALITGVVFLIFFMILCIVLIVLHFRDEYDTPLPITGVMEDSPTAGTSGGSRRVGEKERILGVSARSPRPSTSSPLPSHLVSRGGGPSTSGGSASSLRYQQTGLLGHGVHDDTGYVTGSSVYYAEPWSGVDNELKERLRPSARVVHEKVVHEKVTHERSPYERTPHEKVTHDKIPHDSKGGPLSSSAPPADDNA</sequence>
<dbReference type="Proteomes" id="UP000245119">
    <property type="component" value="Linkage Group LG7"/>
</dbReference>
<evidence type="ECO:0000313" key="5">
    <source>
        <dbReference type="Proteomes" id="UP000245119"/>
    </source>
</evidence>
<feature type="region of interest" description="Disordered" evidence="1">
    <location>
        <begin position="346"/>
        <end position="393"/>
    </location>
</feature>
<gene>
    <name evidence="4" type="ORF">C0Q70_12396</name>
</gene>
<accession>A0A2T7P1E1</accession>
<feature type="transmembrane region" description="Helical" evidence="2">
    <location>
        <begin position="201"/>
        <end position="222"/>
    </location>
</feature>
<evidence type="ECO:0000256" key="3">
    <source>
        <dbReference type="SAM" id="SignalP"/>
    </source>
</evidence>
<evidence type="ECO:0000256" key="1">
    <source>
        <dbReference type="SAM" id="MobiDB-lite"/>
    </source>
</evidence>
<feature type="region of interest" description="Disordered" evidence="1">
    <location>
        <begin position="233"/>
        <end position="295"/>
    </location>
</feature>
<feature type="compositionally biased region" description="Low complexity" evidence="1">
    <location>
        <begin position="262"/>
        <end position="281"/>
    </location>
</feature>
<dbReference type="AlphaFoldDB" id="A0A2T7P1E1"/>